<name>A0A653UK66_9FLAO</name>
<gene>
    <name evidence="1" type="ORF">MARI151_50172</name>
</gene>
<organism evidence="1 2">
    <name type="scientific">Maribacter litoralis</name>
    <dbReference type="NCBI Taxonomy" id="2059726"/>
    <lineage>
        <taxon>Bacteria</taxon>
        <taxon>Pseudomonadati</taxon>
        <taxon>Bacteroidota</taxon>
        <taxon>Flavobacteriia</taxon>
        <taxon>Flavobacteriales</taxon>
        <taxon>Flavobacteriaceae</taxon>
        <taxon>Maribacter</taxon>
    </lineage>
</organism>
<evidence type="ECO:0000313" key="1">
    <source>
        <dbReference type="EMBL" id="VXB94258.1"/>
    </source>
</evidence>
<evidence type="ECO:0000313" key="2">
    <source>
        <dbReference type="Proteomes" id="UP000430202"/>
    </source>
</evidence>
<sequence length="164" mass="19506">MYRLISYLKFLFSATNQHGVHSPFVYNYVTKCLYRKTKIKLPISLKILVKSLTYFEYNTLQLLKSDKTSEEKIKKNCPNISIVDSHADVVFGKMSVLDETEFNVNKLSNDSMLLLDGIHKNRQNFEKWMQLKELKHVRVTIDLFYCGLVFFRKEQEKEHFKIRI</sequence>
<accession>A0A653UK66</accession>
<reference evidence="1 2" key="1">
    <citation type="submission" date="2019-10" db="EMBL/GenBank/DDBJ databases">
        <authorList>
            <person name="Karimi E."/>
        </authorList>
    </citation>
    <scope>NUCLEOTIDE SEQUENCE [LARGE SCALE GENOMIC DNA]</scope>
    <source>
        <strain evidence="1">Maribacter sp. 151</strain>
    </source>
</reference>
<proteinExistence type="predicted"/>
<keyword evidence="2" id="KW-1185">Reference proteome</keyword>
<protein>
    <submittedName>
        <fullName evidence="1">Uncharacterized protein</fullName>
    </submittedName>
</protein>
<dbReference type="AlphaFoldDB" id="A0A653UK66"/>
<dbReference type="EMBL" id="CABWLR010000005">
    <property type="protein sequence ID" value="VXB94258.1"/>
    <property type="molecule type" value="Genomic_DNA"/>
</dbReference>
<dbReference type="Proteomes" id="UP000430202">
    <property type="component" value="Unassembled WGS sequence"/>
</dbReference>